<dbReference type="EMBL" id="HBUF01101796">
    <property type="protein sequence ID" value="CAG6638258.1"/>
    <property type="molecule type" value="Transcribed_RNA"/>
</dbReference>
<proteinExistence type="predicted"/>
<organism evidence="1">
    <name type="scientific">Cacopsylla melanoneura</name>
    <dbReference type="NCBI Taxonomy" id="428564"/>
    <lineage>
        <taxon>Eukaryota</taxon>
        <taxon>Metazoa</taxon>
        <taxon>Ecdysozoa</taxon>
        <taxon>Arthropoda</taxon>
        <taxon>Hexapoda</taxon>
        <taxon>Insecta</taxon>
        <taxon>Pterygota</taxon>
        <taxon>Neoptera</taxon>
        <taxon>Paraneoptera</taxon>
        <taxon>Hemiptera</taxon>
        <taxon>Sternorrhyncha</taxon>
        <taxon>Psylloidea</taxon>
        <taxon>Psyllidae</taxon>
        <taxon>Psyllinae</taxon>
        <taxon>Cacopsylla</taxon>
    </lineage>
</organism>
<evidence type="ECO:0000313" key="1">
    <source>
        <dbReference type="EMBL" id="CAG6638258.1"/>
    </source>
</evidence>
<name>A0A8D8QTX2_9HEMI</name>
<reference evidence="1" key="1">
    <citation type="submission" date="2021-05" db="EMBL/GenBank/DDBJ databases">
        <authorList>
            <person name="Alioto T."/>
            <person name="Alioto T."/>
            <person name="Gomez Garrido J."/>
        </authorList>
    </citation>
    <scope>NUCLEOTIDE SEQUENCE</scope>
</reference>
<sequence>MMTMMYLDQPCTNSGGHIVPQTFNCRPHLLVLRYKNRYIIIGTYWVVKIKKYHILCQKLSQMFDTMRFSLKKAKNVQRHDLKLYLNTTYMPRKRLLKDRSQMFVEAI</sequence>
<accession>A0A8D8QTX2</accession>
<dbReference type="AlphaFoldDB" id="A0A8D8QTX2"/>
<protein>
    <submittedName>
        <fullName evidence="1">Uncharacterized protein</fullName>
    </submittedName>
</protein>